<organism evidence="3 4">
    <name type="scientific">Candidatus Enterousia intestinigallinarum</name>
    <dbReference type="NCBI Taxonomy" id="2840790"/>
    <lineage>
        <taxon>Bacteria</taxon>
        <taxon>Pseudomonadati</taxon>
        <taxon>Pseudomonadota</taxon>
        <taxon>Alphaproteobacteria</taxon>
        <taxon>Candidatus Enterousia</taxon>
    </lineage>
</organism>
<dbReference type="InterPro" id="IPR036779">
    <property type="entry name" value="LysM_dom_sf"/>
</dbReference>
<keyword evidence="1" id="KW-1133">Transmembrane helix</keyword>
<dbReference type="SMART" id="SM00257">
    <property type="entry name" value="LysM"/>
    <property type="match status" value="1"/>
</dbReference>
<dbReference type="AlphaFoldDB" id="A0A9D1JWJ1"/>
<reference evidence="3" key="2">
    <citation type="journal article" date="2021" name="PeerJ">
        <title>Extensive microbial diversity within the chicken gut microbiome revealed by metagenomics and culture.</title>
        <authorList>
            <person name="Gilroy R."/>
            <person name="Ravi A."/>
            <person name="Getino M."/>
            <person name="Pursley I."/>
            <person name="Horton D.L."/>
            <person name="Alikhan N.F."/>
            <person name="Baker D."/>
            <person name="Gharbi K."/>
            <person name="Hall N."/>
            <person name="Watson M."/>
            <person name="Adriaenssens E.M."/>
            <person name="Foster-Nyarko E."/>
            <person name="Jarju S."/>
            <person name="Secka A."/>
            <person name="Antonio M."/>
            <person name="Oren A."/>
            <person name="Chaudhuri R.R."/>
            <person name="La Ragione R."/>
            <person name="Hildebrand F."/>
            <person name="Pallen M.J."/>
        </authorList>
    </citation>
    <scope>NUCLEOTIDE SEQUENCE</scope>
    <source>
        <strain evidence="3">ChiGjej3B3-5194</strain>
    </source>
</reference>
<dbReference type="Pfam" id="PF01476">
    <property type="entry name" value="LysM"/>
    <property type="match status" value="1"/>
</dbReference>
<protein>
    <submittedName>
        <fullName evidence="3">LysM peptidoglycan-binding domain-containing protein</fullName>
    </submittedName>
</protein>
<evidence type="ECO:0000313" key="3">
    <source>
        <dbReference type="EMBL" id="HIS71003.1"/>
    </source>
</evidence>
<dbReference type="SUPFAM" id="SSF54106">
    <property type="entry name" value="LysM domain"/>
    <property type="match status" value="1"/>
</dbReference>
<sequence length="386" mass="42851">MSKNNKANTNMGKTKRSTDDLIDSAIAQQNDWMENRRNFARRFLKTLNIFARPNPKNDTQSVATSEIVQLQRRSGLASYWFPILCAVIVVLIAVWVAFFHRPNPTVVVVPPVAEPTIQVADATVEYTVPMFDIVRIEPAGTVVVAGRWMPNKSVSIVINGDIVATARTDKNGEFVYSPTTPFDAGNYTISLIGVEGDVKSDENVFVYISPRGYTNSVSLLMTNDGSTLLQAPTMLVDGDLVVSKIDYLDTGRIVVTGDSLPRLRVSLSLDDKYLGFARVSDHKHFGLGADVGQLEPGREYDLTVRLHDGDGRAIAEVKHHFTMPQMTGDDDTYYTVRRGDCLWIIARNFLRRGVLFSIIAERNNIANPDLIFPQQQLQIPTSASAK</sequence>
<dbReference type="Proteomes" id="UP000886742">
    <property type="component" value="Unassembled WGS sequence"/>
</dbReference>
<evidence type="ECO:0000259" key="2">
    <source>
        <dbReference type="PROSITE" id="PS51782"/>
    </source>
</evidence>
<comment type="caution">
    <text evidence="3">The sequence shown here is derived from an EMBL/GenBank/DDBJ whole genome shotgun (WGS) entry which is preliminary data.</text>
</comment>
<evidence type="ECO:0000313" key="4">
    <source>
        <dbReference type="Proteomes" id="UP000886742"/>
    </source>
</evidence>
<evidence type="ECO:0000256" key="1">
    <source>
        <dbReference type="SAM" id="Phobius"/>
    </source>
</evidence>
<feature type="domain" description="LysM" evidence="2">
    <location>
        <begin position="332"/>
        <end position="379"/>
    </location>
</feature>
<gene>
    <name evidence="3" type="ORF">IAD02_03390</name>
</gene>
<dbReference type="InterPro" id="IPR018392">
    <property type="entry name" value="LysM"/>
</dbReference>
<keyword evidence="1" id="KW-0472">Membrane</keyword>
<feature type="transmembrane region" description="Helical" evidence="1">
    <location>
        <begin position="79"/>
        <end position="98"/>
    </location>
</feature>
<dbReference type="Gene3D" id="3.10.350.10">
    <property type="entry name" value="LysM domain"/>
    <property type="match status" value="1"/>
</dbReference>
<accession>A0A9D1JWJ1</accession>
<name>A0A9D1JWJ1_9PROT</name>
<proteinExistence type="predicted"/>
<dbReference type="EMBL" id="DVJI01000012">
    <property type="protein sequence ID" value="HIS71003.1"/>
    <property type="molecule type" value="Genomic_DNA"/>
</dbReference>
<dbReference type="PROSITE" id="PS51782">
    <property type="entry name" value="LYSM"/>
    <property type="match status" value="1"/>
</dbReference>
<dbReference type="CDD" id="cd00118">
    <property type="entry name" value="LysM"/>
    <property type="match status" value="1"/>
</dbReference>
<reference evidence="3" key="1">
    <citation type="submission" date="2020-10" db="EMBL/GenBank/DDBJ databases">
        <authorList>
            <person name="Gilroy R."/>
        </authorList>
    </citation>
    <scope>NUCLEOTIDE SEQUENCE</scope>
    <source>
        <strain evidence="3">ChiGjej3B3-5194</strain>
    </source>
</reference>
<keyword evidence="1" id="KW-0812">Transmembrane</keyword>